<dbReference type="SUPFAM" id="SSF81624">
    <property type="entry name" value="N-terminal domain of MutM-like DNA repair proteins"/>
    <property type="match status" value="1"/>
</dbReference>
<reference evidence="3" key="1">
    <citation type="journal article" date="2019" name="Int. J. Syst. Evol. Microbiol.">
        <title>The Global Catalogue of Microorganisms (GCM) 10K type strain sequencing project: providing services to taxonomists for standard genome sequencing and annotation.</title>
        <authorList>
            <consortium name="The Broad Institute Genomics Platform"/>
            <consortium name="The Broad Institute Genome Sequencing Center for Infectious Disease"/>
            <person name="Wu L."/>
            <person name="Ma J."/>
        </authorList>
    </citation>
    <scope>NUCLEOTIDE SEQUENCE [LARGE SCALE GENOMIC DNA]</scope>
    <source>
        <strain evidence="3">JCM 31696</strain>
    </source>
</reference>
<proteinExistence type="predicted"/>
<dbReference type="InterPro" id="IPR035937">
    <property type="entry name" value="FPG_N"/>
</dbReference>
<evidence type="ECO:0000259" key="1">
    <source>
        <dbReference type="PROSITE" id="PS51068"/>
    </source>
</evidence>
<evidence type="ECO:0000313" key="3">
    <source>
        <dbReference type="Proteomes" id="UP001597083"/>
    </source>
</evidence>
<dbReference type="EMBL" id="JBHTIR010002320">
    <property type="protein sequence ID" value="MFD0853624.1"/>
    <property type="molecule type" value="Genomic_DNA"/>
</dbReference>
<dbReference type="Gene3D" id="3.20.190.10">
    <property type="entry name" value="MutM-like, N-terminal"/>
    <property type="match status" value="1"/>
</dbReference>
<feature type="domain" description="Formamidopyrimidine-DNA glycosylase catalytic" evidence="1">
    <location>
        <begin position="2"/>
        <end position="50"/>
    </location>
</feature>
<organism evidence="2 3">
    <name type="scientific">Actinomadura adrarensis</name>
    <dbReference type="NCBI Taxonomy" id="1819600"/>
    <lineage>
        <taxon>Bacteria</taxon>
        <taxon>Bacillati</taxon>
        <taxon>Actinomycetota</taxon>
        <taxon>Actinomycetes</taxon>
        <taxon>Streptosporangiales</taxon>
        <taxon>Thermomonosporaceae</taxon>
        <taxon>Actinomadura</taxon>
    </lineage>
</organism>
<dbReference type="PROSITE" id="PS51068">
    <property type="entry name" value="FPG_CAT"/>
    <property type="match status" value="1"/>
</dbReference>
<dbReference type="Proteomes" id="UP001597083">
    <property type="component" value="Unassembled WGS sequence"/>
</dbReference>
<accession>A0ABW3CJ68</accession>
<protein>
    <submittedName>
        <fullName evidence="2">DNA-formamidopyrimidine glycosylase family protein</fullName>
    </submittedName>
</protein>
<dbReference type="Pfam" id="PF01149">
    <property type="entry name" value="Fapy_DNA_glyco"/>
    <property type="match status" value="1"/>
</dbReference>
<sequence length="50" mass="5283">MPELPEVESLADFLRERATGKVVARADVLAISALKTYDPPVTALGGLTVT</sequence>
<keyword evidence="3" id="KW-1185">Reference proteome</keyword>
<name>A0ABW3CJ68_9ACTN</name>
<comment type="caution">
    <text evidence="2">The sequence shown here is derived from an EMBL/GenBank/DDBJ whole genome shotgun (WGS) entry which is preliminary data.</text>
</comment>
<feature type="non-terminal residue" evidence="2">
    <location>
        <position position="50"/>
    </location>
</feature>
<gene>
    <name evidence="2" type="ORF">ACFQ07_15410</name>
</gene>
<dbReference type="InterPro" id="IPR012319">
    <property type="entry name" value="FPG_cat"/>
</dbReference>
<evidence type="ECO:0000313" key="2">
    <source>
        <dbReference type="EMBL" id="MFD0853624.1"/>
    </source>
</evidence>